<dbReference type="GO" id="GO:0005524">
    <property type="term" value="F:ATP binding"/>
    <property type="evidence" value="ECO:0007669"/>
    <property type="project" value="InterPro"/>
</dbReference>
<evidence type="ECO:0000259" key="8">
    <source>
        <dbReference type="PROSITE" id="PS50893"/>
    </source>
</evidence>
<dbReference type="EMBL" id="MVHM01000005">
    <property type="protein sequence ID" value="ORA38490.1"/>
    <property type="molecule type" value="Genomic_DNA"/>
</dbReference>
<dbReference type="InterPro" id="IPR013525">
    <property type="entry name" value="ABC2_TM"/>
</dbReference>
<dbReference type="PANTHER" id="PTHR48041">
    <property type="entry name" value="ABC TRANSPORTER G FAMILY MEMBER 28"/>
    <property type="match status" value="1"/>
</dbReference>
<dbReference type="RefSeq" id="WP_083131636.1">
    <property type="nucleotide sequence ID" value="NZ_MVHM01000005.1"/>
</dbReference>
<dbReference type="Pfam" id="PF01061">
    <property type="entry name" value="ABC2_membrane"/>
    <property type="match status" value="1"/>
</dbReference>
<feature type="transmembrane region" description="Helical" evidence="7">
    <location>
        <begin position="376"/>
        <end position="397"/>
    </location>
</feature>
<keyword evidence="3 7" id="KW-0812">Transmembrane</keyword>
<dbReference type="SUPFAM" id="SSF52540">
    <property type="entry name" value="P-loop containing nucleoside triphosphate hydrolases"/>
    <property type="match status" value="1"/>
</dbReference>
<feature type="transmembrane region" description="Helical" evidence="7">
    <location>
        <begin position="554"/>
        <end position="575"/>
    </location>
</feature>
<name>A0AA91LXQ6_9MYCO</name>
<dbReference type="GO" id="GO:0016887">
    <property type="term" value="F:ATP hydrolysis activity"/>
    <property type="evidence" value="ECO:0007669"/>
    <property type="project" value="InterPro"/>
</dbReference>
<proteinExistence type="predicted"/>
<accession>A0AA91LXQ6</accession>
<evidence type="ECO:0000256" key="4">
    <source>
        <dbReference type="ARBA" id="ARBA00022989"/>
    </source>
</evidence>
<dbReference type="GO" id="GO:0016020">
    <property type="term" value="C:membrane"/>
    <property type="evidence" value="ECO:0007669"/>
    <property type="project" value="UniProtKB-SubCell"/>
</dbReference>
<evidence type="ECO:0000313" key="10">
    <source>
        <dbReference type="Proteomes" id="UP000192441"/>
    </source>
</evidence>
<organism evidence="9 10">
    <name type="scientific">Mycobacterium branderi</name>
    <dbReference type="NCBI Taxonomy" id="43348"/>
    <lineage>
        <taxon>Bacteria</taxon>
        <taxon>Bacillati</taxon>
        <taxon>Actinomycetota</taxon>
        <taxon>Actinomycetes</taxon>
        <taxon>Mycobacteriales</taxon>
        <taxon>Mycobacteriaceae</taxon>
        <taxon>Mycobacterium</taxon>
    </lineage>
</organism>
<feature type="region of interest" description="Disordered" evidence="6">
    <location>
        <begin position="1"/>
        <end position="43"/>
    </location>
</feature>
<dbReference type="Gene3D" id="3.40.50.300">
    <property type="entry name" value="P-loop containing nucleotide triphosphate hydrolases"/>
    <property type="match status" value="1"/>
</dbReference>
<dbReference type="InterPro" id="IPR003439">
    <property type="entry name" value="ABC_transporter-like_ATP-bd"/>
</dbReference>
<dbReference type="PANTHER" id="PTHR48041:SF139">
    <property type="entry name" value="PROTEIN SCARLET"/>
    <property type="match status" value="1"/>
</dbReference>
<keyword evidence="5 7" id="KW-0472">Membrane</keyword>
<dbReference type="Pfam" id="PF00005">
    <property type="entry name" value="ABC_tran"/>
    <property type="match status" value="1"/>
</dbReference>
<dbReference type="InterPro" id="IPR050352">
    <property type="entry name" value="ABCG_transporters"/>
</dbReference>
<keyword evidence="2" id="KW-0813">Transport</keyword>
<feature type="transmembrane region" description="Helical" evidence="7">
    <location>
        <begin position="488"/>
        <end position="510"/>
    </location>
</feature>
<evidence type="ECO:0000256" key="1">
    <source>
        <dbReference type="ARBA" id="ARBA00004141"/>
    </source>
</evidence>
<evidence type="ECO:0000256" key="5">
    <source>
        <dbReference type="ARBA" id="ARBA00023136"/>
    </source>
</evidence>
<protein>
    <recommendedName>
        <fullName evidence="8">ABC transporter domain-containing protein</fullName>
    </recommendedName>
</protein>
<dbReference type="AlphaFoldDB" id="A0AA91LXQ6"/>
<feature type="domain" description="ABC transporter" evidence="8">
    <location>
        <begin position="48"/>
        <end position="280"/>
    </location>
</feature>
<reference evidence="9 10" key="1">
    <citation type="submission" date="2016-12" db="EMBL/GenBank/DDBJ databases">
        <title>The new phylogeny of genus Mycobacterium.</title>
        <authorList>
            <person name="Tortoli E."/>
            <person name="Trovato A."/>
            <person name="Cirillo D.M."/>
        </authorList>
    </citation>
    <scope>NUCLEOTIDE SEQUENCE [LARGE SCALE GENOMIC DNA]</scope>
    <source>
        <strain evidence="9 10">DSM 44624</strain>
    </source>
</reference>
<gene>
    <name evidence="9" type="ORF">BST20_11955</name>
</gene>
<evidence type="ECO:0000256" key="2">
    <source>
        <dbReference type="ARBA" id="ARBA00022448"/>
    </source>
</evidence>
<evidence type="ECO:0000256" key="3">
    <source>
        <dbReference type="ARBA" id="ARBA00022692"/>
    </source>
</evidence>
<dbReference type="GO" id="GO:0140359">
    <property type="term" value="F:ABC-type transporter activity"/>
    <property type="evidence" value="ECO:0007669"/>
    <property type="project" value="InterPro"/>
</dbReference>
<dbReference type="Proteomes" id="UP000192441">
    <property type="component" value="Unassembled WGS sequence"/>
</dbReference>
<comment type="subcellular location">
    <subcellularLocation>
        <location evidence="1">Membrane</location>
        <topology evidence="1">Multi-pass membrane protein</topology>
    </subcellularLocation>
</comment>
<evidence type="ECO:0000313" key="9">
    <source>
        <dbReference type="EMBL" id="ORA38490.1"/>
    </source>
</evidence>
<evidence type="ECO:0000256" key="7">
    <source>
        <dbReference type="SAM" id="Phobius"/>
    </source>
</evidence>
<sequence>MTGAMQRLIPNRPEPRPHETAPTSRLPRAEAAGSETPSQRPAPELGALQARGLWLSTEGQPVLSDVSLSAAPGTLTAIVGPSPAAASALIDLLGGAARPSYGTVTLGGHDVHGEYDAIRPYIGVVPRDDLVHRQLTVEQALGYAAELRLPPSTSADERRRIVNRVIGELGLNSLRTIQVGKLSVEQRKRASLASELITQPSLLVLDDPTAGLDAAGQHQILAILRRLAEAGRVVVLSTSAVDHLDVCDQVLVLTSAGTTAFAGPPAEIDTSWPEILAQVTTDPDGAHQKFLARGQEPPAAAKPVEPLGLPEHLGVWRQIAVAARRQAWLLVADQRYFIFLTILPVLFGALALLVPGQAGLGQADPYGDSPDEALEIISVLNLGAVVMGTALAIRDVFRERRIFQREQADGLSTSAYLAAKIIVYGLAALVQTAIITTAAVAGKGAPVKGAVLLGSPVFELYVSLAATAIVSVIVALVLSSLAKYTEQLVLLTVLLILASLLFSGGAFPLAGRFGLEQLAWLVPSQWGFAAAASTVDVHAINLLATYDESWTHSAGWWLLDMAILVGFGVLGAVFVRWRLRRVETTVTPPSR</sequence>
<evidence type="ECO:0000256" key="6">
    <source>
        <dbReference type="SAM" id="MobiDB-lite"/>
    </source>
</evidence>
<feature type="transmembrane region" description="Helical" evidence="7">
    <location>
        <begin position="417"/>
        <end position="440"/>
    </location>
</feature>
<feature type="transmembrane region" description="Helical" evidence="7">
    <location>
        <begin position="460"/>
        <end position="481"/>
    </location>
</feature>
<dbReference type="InterPro" id="IPR027417">
    <property type="entry name" value="P-loop_NTPase"/>
</dbReference>
<feature type="transmembrane region" description="Helical" evidence="7">
    <location>
        <begin position="336"/>
        <end position="356"/>
    </location>
</feature>
<keyword evidence="4 7" id="KW-1133">Transmembrane helix</keyword>
<dbReference type="PROSITE" id="PS50893">
    <property type="entry name" value="ABC_TRANSPORTER_2"/>
    <property type="match status" value="1"/>
</dbReference>
<comment type="caution">
    <text evidence="9">The sequence shown here is derived from an EMBL/GenBank/DDBJ whole genome shotgun (WGS) entry which is preliminary data.</text>
</comment>